<gene>
    <name evidence="11" type="ORF">SAMN04488523_109115</name>
</gene>
<dbReference type="HAMAP" id="MF_01201">
    <property type="entry name" value="Ala_racemase"/>
    <property type="match status" value="1"/>
</dbReference>
<evidence type="ECO:0000256" key="5">
    <source>
        <dbReference type="ARBA" id="ARBA00022898"/>
    </source>
</evidence>
<sequence>MALHRLCRNVRFFSVCGLGGLDVAAHPVRTRSMTTSKLTIDLSAIVANWQALNAMTQVETAAVVKADAYGLGIARVAPALASAGARQFFVACAEEGAALRDILGPGPTINIFSGHMAGDAGMIGGAKLTPMLNSVDQMLRHVESLPGHPFGLQLDTGMNRLGMEPAEWSALRDIALAQRPALIMSHLACADEPAHPMNPAQLQAFYEMTDGIDAPLSLSATGGIFLGRDYHFDLTRPGIGLYGGLPFTEALPVVTLDVPVIQVREVWAGESVGYGNAFVATEDMRIATVAAGYADGLPRAIGPNARFTLDGRHVSAVGRVSMDLITVDVTGHDGTPEYLQLIGPHQSVDTVADFAETIGYEILTSLGSRYSRAYVG</sequence>
<feature type="binding site" evidence="7 9">
    <location>
        <position position="322"/>
    </location>
    <ligand>
        <name>substrate</name>
    </ligand>
</feature>
<feature type="binding site" evidence="7 9">
    <location>
        <position position="160"/>
    </location>
    <ligand>
        <name>substrate</name>
    </ligand>
</feature>
<dbReference type="CDD" id="cd00430">
    <property type="entry name" value="PLPDE_III_AR"/>
    <property type="match status" value="1"/>
</dbReference>
<dbReference type="EC" id="5.1.1.1" evidence="4 7"/>
<dbReference type="STRING" id="74348.SAMN04488523_109115"/>
<dbReference type="InterPro" id="IPR000821">
    <property type="entry name" value="Ala_racemase"/>
</dbReference>
<feature type="domain" description="Alanine racemase C-terminal" evidence="10">
    <location>
        <begin position="253"/>
        <end position="375"/>
    </location>
</feature>
<comment type="pathway">
    <text evidence="7">Amino-acid biosynthesis; D-alanine biosynthesis; D-alanine from L-alanine: step 1/1.</text>
</comment>
<evidence type="ECO:0000256" key="7">
    <source>
        <dbReference type="HAMAP-Rule" id="MF_01201"/>
    </source>
</evidence>
<dbReference type="GO" id="GO:0030170">
    <property type="term" value="F:pyridoxal phosphate binding"/>
    <property type="evidence" value="ECO:0007669"/>
    <property type="project" value="UniProtKB-UniRule"/>
</dbReference>
<dbReference type="SMART" id="SM01005">
    <property type="entry name" value="Ala_racemase_C"/>
    <property type="match status" value="1"/>
</dbReference>
<evidence type="ECO:0000256" key="2">
    <source>
        <dbReference type="ARBA" id="ARBA00001933"/>
    </source>
</evidence>
<evidence type="ECO:0000256" key="9">
    <source>
        <dbReference type="PIRSR" id="PIRSR600821-52"/>
    </source>
</evidence>
<dbReference type="Pfam" id="PF00842">
    <property type="entry name" value="Ala_racemase_C"/>
    <property type="match status" value="1"/>
</dbReference>
<dbReference type="UniPathway" id="UPA00042">
    <property type="reaction ID" value="UER00497"/>
</dbReference>
<dbReference type="SUPFAM" id="SSF50621">
    <property type="entry name" value="Alanine racemase C-terminal domain-like"/>
    <property type="match status" value="1"/>
</dbReference>
<reference evidence="11 12" key="1">
    <citation type="submission" date="2016-10" db="EMBL/GenBank/DDBJ databases">
        <authorList>
            <person name="de Groot N.N."/>
        </authorList>
    </citation>
    <scope>NUCLEOTIDE SEQUENCE [LARGE SCALE GENOMIC DNA]</scope>
    <source>
        <strain evidence="11 12">DSM 11443</strain>
    </source>
</reference>
<dbReference type="Gene3D" id="2.40.37.10">
    <property type="entry name" value="Lyase, Ornithine Decarboxylase, Chain A, domain 1"/>
    <property type="match status" value="1"/>
</dbReference>
<protein>
    <recommendedName>
        <fullName evidence="4 7">Alanine racemase</fullName>
        <ecNumber evidence="4 7">5.1.1.1</ecNumber>
    </recommendedName>
</protein>
<name>A0A1I2CGS4_9RHOB</name>
<dbReference type="InterPro" id="IPR011079">
    <property type="entry name" value="Ala_racemase_C"/>
</dbReference>
<dbReference type="PRINTS" id="PR00992">
    <property type="entry name" value="ALARACEMASE"/>
</dbReference>
<dbReference type="PANTHER" id="PTHR30511">
    <property type="entry name" value="ALANINE RACEMASE"/>
    <property type="match status" value="1"/>
</dbReference>
<keyword evidence="12" id="KW-1185">Reference proteome</keyword>
<keyword evidence="5 7" id="KW-0663">Pyridoxal phosphate</keyword>
<evidence type="ECO:0000256" key="6">
    <source>
        <dbReference type="ARBA" id="ARBA00023235"/>
    </source>
</evidence>
<evidence type="ECO:0000256" key="4">
    <source>
        <dbReference type="ARBA" id="ARBA00013089"/>
    </source>
</evidence>
<evidence type="ECO:0000313" key="11">
    <source>
        <dbReference type="EMBL" id="SFE67342.1"/>
    </source>
</evidence>
<dbReference type="InterPro" id="IPR001608">
    <property type="entry name" value="Ala_racemase_N"/>
</dbReference>
<dbReference type="EMBL" id="FOMW01000009">
    <property type="protein sequence ID" value="SFE67342.1"/>
    <property type="molecule type" value="Genomic_DNA"/>
</dbReference>
<evidence type="ECO:0000256" key="1">
    <source>
        <dbReference type="ARBA" id="ARBA00000316"/>
    </source>
</evidence>
<dbReference type="Pfam" id="PF01168">
    <property type="entry name" value="Ala_racemase_N"/>
    <property type="match status" value="1"/>
</dbReference>
<feature type="active site" description="Proton acceptor; specific for L-alanine" evidence="7">
    <location>
        <position position="274"/>
    </location>
</feature>
<dbReference type="InterPro" id="IPR029066">
    <property type="entry name" value="PLP-binding_barrel"/>
</dbReference>
<organism evidence="11 12">
    <name type="scientific">Sulfitobacter brevis</name>
    <dbReference type="NCBI Taxonomy" id="74348"/>
    <lineage>
        <taxon>Bacteria</taxon>
        <taxon>Pseudomonadati</taxon>
        <taxon>Pseudomonadota</taxon>
        <taxon>Alphaproteobacteria</taxon>
        <taxon>Rhodobacterales</taxon>
        <taxon>Roseobacteraceae</taxon>
        <taxon>Sulfitobacter</taxon>
    </lineage>
</organism>
<dbReference type="GO" id="GO:0030632">
    <property type="term" value="P:D-alanine biosynthetic process"/>
    <property type="evidence" value="ECO:0007669"/>
    <property type="project" value="UniProtKB-UniRule"/>
</dbReference>
<comment type="catalytic activity">
    <reaction evidence="1 7">
        <text>L-alanine = D-alanine</text>
        <dbReference type="Rhea" id="RHEA:20249"/>
        <dbReference type="ChEBI" id="CHEBI:57416"/>
        <dbReference type="ChEBI" id="CHEBI:57972"/>
        <dbReference type="EC" id="5.1.1.1"/>
    </reaction>
</comment>
<evidence type="ECO:0000256" key="3">
    <source>
        <dbReference type="ARBA" id="ARBA00007880"/>
    </source>
</evidence>
<dbReference type="NCBIfam" id="TIGR00492">
    <property type="entry name" value="alr"/>
    <property type="match status" value="1"/>
</dbReference>
<feature type="modified residue" description="N6-(pyridoxal phosphate)lysine" evidence="7 8">
    <location>
        <position position="65"/>
    </location>
</feature>
<dbReference type="PROSITE" id="PS00395">
    <property type="entry name" value="ALANINE_RACEMASE"/>
    <property type="match status" value="1"/>
</dbReference>
<dbReference type="GO" id="GO:0008784">
    <property type="term" value="F:alanine racemase activity"/>
    <property type="evidence" value="ECO:0007669"/>
    <property type="project" value="UniProtKB-UniRule"/>
</dbReference>
<dbReference type="SUPFAM" id="SSF51419">
    <property type="entry name" value="PLP-binding barrel"/>
    <property type="match status" value="1"/>
</dbReference>
<comment type="similarity">
    <text evidence="3 7">Belongs to the alanine racemase family.</text>
</comment>
<evidence type="ECO:0000313" key="12">
    <source>
        <dbReference type="Proteomes" id="UP000198977"/>
    </source>
</evidence>
<comment type="cofactor">
    <cofactor evidence="2 7 8">
        <name>pyridoxal 5'-phosphate</name>
        <dbReference type="ChEBI" id="CHEBI:597326"/>
    </cofactor>
</comment>
<proteinExistence type="inferred from homology"/>
<evidence type="ECO:0000256" key="8">
    <source>
        <dbReference type="PIRSR" id="PIRSR600821-50"/>
    </source>
</evidence>
<feature type="active site" description="Proton acceptor; specific for D-alanine" evidence="7">
    <location>
        <position position="65"/>
    </location>
</feature>
<dbReference type="PANTHER" id="PTHR30511:SF0">
    <property type="entry name" value="ALANINE RACEMASE, CATABOLIC-RELATED"/>
    <property type="match status" value="1"/>
</dbReference>
<dbReference type="InterPro" id="IPR009006">
    <property type="entry name" value="Ala_racemase/Decarboxylase_C"/>
</dbReference>
<accession>A0A1I2CGS4</accession>
<evidence type="ECO:0000259" key="10">
    <source>
        <dbReference type="SMART" id="SM01005"/>
    </source>
</evidence>
<dbReference type="GO" id="GO:0005829">
    <property type="term" value="C:cytosol"/>
    <property type="evidence" value="ECO:0007669"/>
    <property type="project" value="TreeGrafter"/>
</dbReference>
<dbReference type="InterPro" id="IPR020622">
    <property type="entry name" value="Ala_racemase_pyridoxalP-BS"/>
</dbReference>
<dbReference type="AlphaFoldDB" id="A0A1I2CGS4"/>
<dbReference type="Gene3D" id="3.20.20.10">
    <property type="entry name" value="Alanine racemase"/>
    <property type="match status" value="1"/>
</dbReference>
<keyword evidence="6 7" id="KW-0413">Isomerase</keyword>
<dbReference type="Proteomes" id="UP000198977">
    <property type="component" value="Unassembled WGS sequence"/>
</dbReference>
<comment type="function">
    <text evidence="7">Catalyzes the interconversion of L-alanine and D-alanine. May also act on other amino acids.</text>
</comment>